<evidence type="ECO:0008006" key="3">
    <source>
        <dbReference type="Google" id="ProtNLM"/>
    </source>
</evidence>
<sequence length="539" mass="61914">MNRKKSKILGLALVAFVIFGSCKKDDFTSSGKRNLTSKNSDDYSHSINLGTHLRNPYTISVMDSAKAILELSSPTDASKFIVRVTHRYVKFKPQTWDQYDLLVADTSLDLYDYPLDYEVSIGDEYHDPQVPIDSPTYQYAAVPANYTFLSNVPYEILADLYLPEQDPNLFFDGLSNSDLINKLVDKAMMLTGNFDDTIGTEAYTGNNLKTTFDPSGNVQIYDYGFTHPSPAFTNKYIPLEGVKIRARRWFTSRWAYTDAAGNYVIRPGFKRPANYLLVFERKDFDVRKGTFGQATINGPKSNLPWNLFISDRRQCFEGHIFRAAFDYYYDCISGIGRPPIKGFLRPKVKIAAHNKDKAYNAQTHPWVRLLGFYSMIDVWKPDRASAEIYSTTIHELGHAAHWDRNHRKYNACENKVAESWCRGIQYVFTQREYLDRMGLTGFDFWQGWQYLSTSNATDVKHMQDGYTPIVIDLMDTFNQRVYGNSWVDDKVSGFSIQEIWNTLNTAETLDDWRNNLKALGKPGVNPSDLDDLFDYYISI</sequence>
<organism evidence="1 2">
    <name type="scientific">Rurimicrobium arvi</name>
    <dbReference type="NCBI Taxonomy" id="2049916"/>
    <lineage>
        <taxon>Bacteria</taxon>
        <taxon>Pseudomonadati</taxon>
        <taxon>Bacteroidota</taxon>
        <taxon>Chitinophagia</taxon>
        <taxon>Chitinophagales</taxon>
        <taxon>Chitinophagaceae</taxon>
        <taxon>Rurimicrobium</taxon>
    </lineage>
</organism>
<reference evidence="2" key="1">
    <citation type="journal article" date="2019" name="Int. J. Syst. Evol. Microbiol.">
        <title>The Global Catalogue of Microorganisms (GCM) 10K type strain sequencing project: providing services to taxonomists for standard genome sequencing and annotation.</title>
        <authorList>
            <consortium name="The Broad Institute Genomics Platform"/>
            <consortium name="The Broad Institute Genome Sequencing Center for Infectious Disease"/>
            <person name="Wu L."/>
            <person name="Ma J."/>
        </authorList>
    </citation>
    <scope>NUCLEOTIDE SEQUENCE [LARGE SCALE GENOMIC DNA]</scope>
    <source>
        <strain evidence="2">JCM 31921</strain>
    </source>
</reference>
<accession>A0ABP8MUI1</accession>
<keyword evidence="2" id="KW-1185">Reference proteome</keyword>
<dbReference type="EMBL" id="BAABEZ010000022">
    <property type="protein sequence ID" value="GAA4456331.1"/>
    <property type="molecule type" value="Genomic_DNA"/>
</dbReference>
<evidence type="ECO:0000313" key="1">
    <source>
        <dbReference type="EMBL" id="GAA4456331.1"/>
    </source>
</evidence>
<proteinExistence type="predicted"/>
<protein>
    <recommendedName>
        <fullName evidence="3">Lipoprotein</fullName>
    </recommendedName>
</protein>
<evidence type="ECO:0000313" key="2">
    <source>
        <dbReference type="Proteomes" id="UP001501410"/>
    </source>
</evidence>
<comment type="caution">
    <text evidence="1">The sequence shown here is derived from an EMBL/GenBank/DDBJ whole genome shotgun (WGS) entry which is preliminary data.</text>
</comment>
<gene>
    <name evidence="1" type="ORF">GCM10023092_21430</name>
</gene>
<name>A0ABP8MUI1_9BACT</name>
<dbReference type="PROSITE" id="PS51257">
    <property type="entry name" value="PROKAR_LIPOPROTEIN"/>
    <property type="match status" value="1"/>
</dbReference>
<dbReference type="Proteomes" id="UP001501410">
    <property type="component" value="Unassembled WGS sequence"/>
</dbReference>
<dbReference type="RefSeq" id="WP_344826683.1">
    <property type="nucleotide sequence ID" value="NZ_BAABEZ010000022.1"/>
</dbReference>